<comment type="caution">
    <text evidence="12">The sequence shown here is derived from an EMBL/GenBank/DDBJ whole genome shotgun (WGS) entry which is preliminary data.</text>
</comment>
<feature type="domain" description="C2H2-type" evidence="11">
    <location>
        <begin position="130"/>
        <end position="158"/>
    </location>
</feature>
<sequence>MVEKSVISTRRSVRNRKCPAKFDQSDNESGNASDTNLDTIAPSKESNESEDSGSEYNTEEQEEDSLGDDTESEQHSEKECGGEVHESDSPAGNISEDNHSTCIPSILQKSSKKCLQCPKCDKIFDRPGPFPCDICGRQFNDTGNLKRHIECTHGGKRKWTCFICGKSVRERTTLKEHLRIHSGEKPHLCSICGQSFRHGSEKPYKCPIYEDSSASLQ</sequence>
<keyword evidence="5" id="KW-0862">Zinc</keyword>
<evidence type="ECO:0000259" key="11">
    <source>
        <dbReference type="PROSITE" id="PS50157"/>
    </source>
</evidence>
<dbReference type="Proteomes" id="UP001474421">
    <property type="component" value="Unassembled WGS sequence"/>
</dbReference>
<evidence type="ECO:0000256" key="10">
    <source>
        <dbReference type="SAM" id="MobiDB-lite"/>
    </source>
</evidence>
<dbReference type="EMBL" id="JAOTOJ010000003">
    <property type="protein sequence ID" value="KAK9403977.1"/>
    <property type="molecule type" value="Genomic_DNA"/>
</dbReference>
<dbReference type="SUPFAM" id="SSF57667">
    <property type="entry name" value="beta-beta-alpha zinc fingers"/>
    <property type="match status" value="2"/>
</dbReference>
<feature type="compositionally biased region" description="Basic and acidic residues" evidence="10">
    <location>
        <begin position="72"/>
        <end position="88"/>
    </location>
</feature>
<dbReference type="PROSITE" id="PS00028">
    <property type="entry name" value="ZINC_FINGER_C2H2_1"/>
    <property type="match status" value="2"/>
</dbReference>
<dbReference type="Pfam" id="PF00096">
    <property type="entry name" value="zf-C2H2"/>
    <property type="match status" value="2"/>
</dbReference>
<dbReference type="Gene3D" id="3.30.160.60">
    <property type="entry name" value="Classic Zinc Finger"/>
    <property type="match status" value="3"/>
</dbReference>
<evidence type="ECO:0000256" key="9">
    <source>
        <dbReference type="PROSITE-ProRule" id="PRU00042"/>
    </source>
</evidence>
<dbReference type="FunFam" id="3.30.160.60:FF:000841">
    <property type="entry name" value="zinc finger and BTB domain-containing protein 41"/>
    <property type="match status" value="1"/>
</dbReference>
<evidence type="ECO:0000256" key="4">
    <source>
        <dbReference type="ARBA" id="ARBA00022771"/>
    </source>
</evidence>
<evidence type="ECO:0000256" key="5">
    <source>
        <dbReference type="ARBA" id="ARBA00022833"/>
    </source>
</evidence>
<feature type="compositionally biased region" description="Acidic residues" evidence="10">
    <location>
        <begin position="48"/>
        <end position="71"/>
    </location>
</feature>
<keyword evidence="4 9" id="KW-0863">Zinc-finger</keyword>
<evidence type="ECO:0000256" key="1">
    <source>
        <dbReference type="ARBA" id="ARBA00004123"/>
    </source>
</evidence>
<reference evidence="12 13" key="1">
    <citation type="journal article" date="2024" name="Proc. Natl. Acad. Sci. U.S.A.">
        <title>The genetic regulatory architecture and epigenomic basis for age-related changes in rattlesnake venom.</title>
        <authorList>
            <person name="Hogan M.P."/>
            <person name="Holding M.L."/>
            <person name="Nystrom G.S."/>
            <person name="Colston T.J."/>
            <person name="Bartlett D.A."/>
            <person name="Mason A.J."/>
            <person name="Ellsworth S.A."/>
            <person name="Rautsaw R.M."/>
            <person name="Lawrence K.C."/>
            <person name="Strickland J.L."/>
            <person name="He B."/>
            <person name="Fraser P."/>
            <person name="Margres M.J."/>
            <person name="Gilbert D.M."/>
            <person name="Gibbs H.L."/>
            <person name="Parkinson C.L."/>
            <person name="Rokyta D.R."/>
        </authorList>
    </citation>
    <scope>NUCLEOTIDE SEQUENCE [LARGE SCALE GENOMIC DNA]</scope>
    <source>
        <strain evidence="12">DRR0105</strain>
    </source>
</reference>
<proteinExistence type="predicted"/>
<protein>
    <submittedName>
        <fullName evidence="12">Zinc finger and BTB domain-containing protein 41</fullName>
    </submittedName>
</protein>
<evidence type="ECO:0000256" key="6">
    <source>
        <dbReference type="ARBA" id="ARBA00023015"/>
    </source>
</evidence>
<keyword evidence="6" id="KW-0805">Transcription regulation</keyword>
<feature type="compositionally biased region" description="Polar residues" evidence="10">
    <location>
        <begin position="1"/>
        <end position="10"/>
    </location>
</feature>
<dbReference type="PANTHER" id="PTHR24394:SF48">
    <property type="entry name" value="ZINC FINGER PROTEIN 771"/>
    <property type="match status" value="1"/>
</dbReference>
<evidence type="ECO:0000313" key="12">
    <source>
        <dbReference type="EMBL" id="KAK9403977.1"/>
    </source>
</evidence>
<dbReference type="PROSITE" id="PS50157">
    <property type="entry name" value="ZINC_FINGER_C2H2_2"/>
    <property type="match status" value="2"/>
</dbReference>
<dbReference type="GO" id="GO:0008270">
    <property type="term" value="F:zinc ion binding"/>
    <property type="evidence" value="ECO:0007669"/>
    <property type="project" value="UniProtKB-KW"/>
</dbReference>
<keyword evidence="2" id="KW-0479">Metal-binding</keyword>
<organism evidence="12 13">
    <name type="scientific">Crotalus adamanteus</name>
    <name type="common">Eastern diamondback rattlesnake</name>
    <dbReference type="NCBI Taxonomy" id="8729"/>
    <lineage>
        <taxon>Eukaryota</taxon>
        <taxon>Metazoa</taxon>
        <taxon>Chordata</taxon>
        <taxon>Craniata</taxon>
        <taxon>Vertebrata</taxon>
        <taxon>Euteleostomi</taxon>
        <taxon>Lepidosauria</taxon>
        <taxon>Squamata</taxon>
        <taxon>Bifurcata</taxon>
        <taxon>Unidentata</taxon>
        <taxon>Episquamata</taxon>
        <taxon>Toxicofera</taxon>
        <taxon>Serpentes</taxon>
        <taxon>Colubroidea</taxon>
        <taxon>Viperidae</taxon>
        <taxon>Crotalinae</taxon>
        <taxon>Crotalus</taxon>
    </lineage>
</organism>
<dbReference type="PANTHER" id="PTHR24394">
    <property type="entry name" value="ZINC FINGER PROTEIN"/>
    <property type="match status" value="1"/>
</dbReference>
<feature type="domain" description="C2H2-type" evidence="11">
    <location>
        <begin position="159"/>
        <end position="186"/>
    </location>
</feature>
<name>A0AAW1BRF2_CROAD</name>
<keyword evidence="13" id="KW-1185">Reference proteome</keyword>
<accession>A0AAW1BRF2</accession>
<dbReference type="GO" id="GO:0005634">
    <property type="term" value="C:nucleus"/>
    <property type="evidence" value="ECO:0007669"/>
    <property type="project" value="UniProtKB-SubCell"/>
</dbReference>
<dbReference type="AlphaFoldDB" id="A0AAW1BRF2"/>
<gene>
    <name evidence="12" type="ORF">NXF25_008804</name>
</gene>
<evidence type="ECO:0000256" key="8">
    <source>
        <dbReference type="ARBA" id="ARBA00023242"/>
    </source>
</evidence>
<dbReference type="GO" id="GO:0003677">
    <property type="term" value="F:DNA binding"/>
    <property type="evidence" value="ECO:0007669"/>
    <property type="project" value="UniProtKB-KW"/>
</dbReference>
<dbReference type="SMART" id="SM00355">
    <property type="entry name" value="ZnF_C2H2"/>
    <property type="match status" value="2"/>
</dbReference>
<evidence type="ECO:0000256" key="2">
    <source>
        <dbReference type="ARBA" id="ARBA00022723"/>
    </source>
</evidence>
<comment type="subcellular location">
    <subcellularLocation>
        <location evidence="1">Nucleus</location>
    </subcellularLocation>
</comment>
<keyword evidence="7" id="KW-0804">Transcription</keyword>
<feature type="compositionally biased region" description="Polar residues" evidence="10">
    <location>
        <begin position="27"/>
        <end position="38"/>
    </location>
</feature>
<keyword evidence="8" id="KW-0539">Nucleus</keyword>
<evidence type="ECO:0000256" key="7">
    <source>
        <dbReference type="ARBA" id="ARBA00023163"/>
    </source>
</evidence>
<evidence type="ECO:0000313" key="13">
    <source>
        <dbReference type="Proteomes" id="UP001474421"/>
    </source>
</evidence>
<dbReference type="FunFam" id="3.30.160.60:FF:001084">
    <property type="entry name" value="Zinc finger and BTB domain-containing 41"/>
    <property type="match status" value="1"/>
</dbReference>
<dbReference type="InterPro" id="IPR036236">
    <property type="entry name" value="Znf_C2H2_sf"/>
</dbReference>
<dbReference type="InterPro" id="IPR013087">
    <property type="entry name" value="Znf_C2H2_type"/>
</dbReference>
<evidence type="ECO:0000256" key="3">
    <source>
        <dbReference type="ARBA" id="ARBA00022737"/>
    </source>
</evidence>
<feature type="region of interest" description="Disordered" evidence="10">
    <location>
        <begin position="1"/>
        <end position="97"/>
    </location>
</feature>
<dbReference type="GO" id="GO:0000981">
    <property type="term" value="F:DNA-binding transcription factor activity, RNA polymerase II-specific"/>
    <property type="evidence" value="ECO:0007669"/>
    <property type="project" value="TreeGrafter"/>
</dbReference>
<keyword evidence="3" id="KW-0677">Repeat</keyword>